<dbReference type="Pfam" id="PF12802">
    <property type="entry name" value="MarR_2"/>
    <property type="match status" value="1"/>
</dbReference>
<accession>A0A841BMR7</accession>
<feature type="domain" description="HTH marR-type" evidence="1">
    <location>
        <begin position="6"/>
        <end position="139"/>
    </location>
</feature>
<reference evidence="2 3" key="1">
    <citation type="submission" date="2020-08" db="EMBL/GenBank/DDBJ databases">
        <title>Sequencing the genomes of 1000 actinobacteria strains.</title>
        <authorList>
            <person name="Klenk H.-P."/>
        </authorList>
    </citation>
    <scope>NUCLEOTIDE SEQUENCE [LARGE SCALE GENOMIC DNA]</scope>
    <source>
        <strain evidence="2 3">DSM 45362</strain>
    </source>
</reference>
<proteinExistence type="predicted"/>
<dbReference type="PANTHER" id="PTHR33164">
    <property type="entry name" value="TRANSCRIPTIONAL REGULATOR, MARR FAMILY"/>
    <property type="match status" value="1"/>
</dbReference>
<dbReference type="EMBL" id="JACHMN010000002">
    <property type="protein sequence ID" value="MBB5868141.1"/>
    <property type="molecule type" value="Genomic_DNA"/>
</dbReference>
<sequence>MRPELQGQALRELSILHQLTTTRLNRALRPLGITMTHTSLLFHLMSTPEGTSIGEIADAMEVNQPAVSKTVKALVDQGAVTVESAPDDARRRVVKLTQTGGELLTRAMMAMHPDATLAFEPLDDDRLRGLIGLIAELNAHLDAARDAR</sequence>
<keyword evidence="3" id="KW-1185">Reference proteome</keyword>
<dbReference type="InterPro" id="IPR036390">
    <property type="entry name" value="WH_DNA-bd_sf"/>
</dbReference>
<organism evidence="2 3">
    <name type="scientific">Allocatelliglobosispora scoriae</name>
    <dbReference type="NCBI Taxonomy" id="643052"/>
    <lineage>
        <taxon>Bacteria</taxon>
        <taxon>Bacillati</taxon>
        <taxon>Actinomycetota</taxon>
        <taxon>Actinomycetes</taxon>
        <taxon>Micromonosporales</taxon>
        <taxon>Micromonosporaceae</taxon>
        <taxon>Allocatelliglobosispora</taxon>
    </lineage>
</organism>
<name>A0A841BMR7_9ACTN</name>
<evidence type="ECO:0000313" key="3">
    <source>
        <dbReference type="Proteomes" id="UP000587527"/>
    </source>
</evidence>
<keyword evidence="2" id="KW-0238">DNA-binding</keyword>
<dbReference type="GO" id="GO:0003700">
    <property type="term" value="F:DNA-binding transcription factor activity"/>
    <property type="evidence" value="ECO:0007669"/>
    <property type="project" value="InterPro"/>
</dbReference>
<comment type="caution">
    <text evidence="2">The sequence shown here is derived from an EMBL/GenBank/DDBJ whole genome shotgun (WGS) entry which is preliminary data.</text>
</comment>
<gene>
    <name evidence="2" type="ORF">F4553_001520</name>
</gene>
<dbReference type="Gene3D" id="1.10.10.10">
    <property type="entry name" value="Winged helix-like DNA-binding domain superfamily/Winged helix DNA-binding domain"/>
    <property type="match status" value="1"/>
</dbReference>
<protein>
    <submittedName>
        <fullName evidence="2">DNA-binding MarR family transcriptional regulator</fullName>
    </submittedName>
</protein>
<dbReference type="SMART" id="SM00347">
    <property type="entry name" value="HTH_MARR"/>
    <property type="match status" value="1"/>
</dbReference>
<evidence type="ECO:0000313" key="2">
    <source>
        <dbReference type="EMBL" id="MBB5868141.1"/>
    </source>
</evidence>
<dbReference type="GO" id="GO:0003677">
    <property type="term" value="F:DNA binding"/>
    <property type="evidence" value="ECO:0007669"/>
    <property type="project" value="UniProtKB-KW"/>
</dbReference>
<dbReference type="AlphaFoldDB" id="A0A841BMR7"/>
<dbReference type="InterPro" id="IPR036388">
    <property type="entry name" value="WH-like_DNA-bd_sf"/>
</dbReference>
<evidence type="ECO:0000259" key="1">
    <source>
        <dbReference type="PROSITE" id="PS50995"/>
    </source>
</evidence>
<dbReference type="PROSITE" id="PS50995">
    <property type="entry name" value="HTH_MARR_2"/>
    <property type="match status" value="1"/>
</dbReference>
<dbReference type="GO" id="GO:0006950">
    <property type="term" value="P:response to stress"/>
    <property type="evidence" value="ECO:0007669"/>
    <property type="project" value="TreeGrafter"/>
</dbReference>
<dbReference type="RefSeq" id="WP_184833853.1">
    <property type="nucleotide sequence ID" value="NZ_JACHMN010000002.1"/>
</dbReference>
<dbReference type="InterPro" id="IPR000835">
    <property type="entry name" value="HTH_MarR-typ"/>
</dbReference>
<dbReference type="InterPro" id="IPR039422">
    <property type="entry name" value="MarR/SlyA-like"/>
</dbReference>
<dbReference type="Proteomes" id="UP000587527">
    <property type="component" value="Unassembled WGS sequence"/>
</dbReference>
<dbReference type="PANTHER" id="PTHR33164:SF105">
    <property type="entry name" value="TRANSCRIPTIONAL REPRESSOR PROTEIN-RELATED"/>
    <property type="match status" value="1"/>
</dbReference>
<dbReference type="SUPFAM" id="SSF46785">
    <property type="entry name" value="Winged helix' DNA-binding domain"/>
    <property type="match status" value="1"/>
</dbReference>